<feature type="compositionally biased region" description="Low complexity" evidence="1">
    <location>
        <begin position="84"/>
        <end position="93"/>
    </location>
</feature>
<accession>A0A5C4M645</accession>
<dbReference type="Proteomes" id="UP000305546">
    <property type="component" value="Unassembled WGS sequence"/>
</dbReference>
<organism evidence="3 4">
    <name type="scientific">Amycolatopsis alkalitolerans</name>
    <dbReference type="NCBI Taxonomy" id="2547244"/>
    <lineage>
        <taxon>Bacteria</taxon>
        <taxon>Bacillati</taxon>
        <taxon>Actinomycetota</taxon>
        <taxon>Actinomycetes</taxon>
        <taxon>Pseudonocardiales</taxon>
        <taxon>Pseudonocardiaceae</taxon>
        <taxon>Amycolatopsis</taxon>
    </lineage>
</organism>
<feature type="compositionally biased region" description="Polar residues" evidence="1">
    <location>
        <begin position="31"/>
        <end position="55"/>
    </location>
</feature>
<gene>
    <name evidence="3" type="ORF">FG385_09755</name>
</gene>
<dbReference type="RefSeq" id="WP_139096315.1">
    <property type="nucleotide sequence ID" value="NZ_VDFW01000006.1"/>
</dbReference>
<feature type="transmembrane region" description="Helical" evidence="2">
    <location>
        <begin position="196"/>
        <end position="217"/>
    </location>
</feature>
<feature type="region of interest" description="Disordered" evidence="1">
    <location>
        <begin position="14"/>
        <end position="190"/>
    </location>
</feature>
<feature type="compositionally biased region" description="Basic and acidic residues" evidence="1">
    <location>
        <begin position="20"/>
        <end position="30"/>
    </location>
</feature>
<dbReference type="OrthoDB" id="3692386at2"/>
<protein>
    <recommendedName>
        <fullName evidence="5">DUF1707 domain-containing protein</fullName>
    </recommendedName>
</protein>
<reference evidence="3 4" key="1">
    <citation type="submission" date="2019-06" db="EMBL/GenBank/DDBJ databases">
        <title>Amycolatopsis alkalitolerans sp. nov., isolated from Gastrodia elata Blume.</title>
        <authorList>
            <person name="Narsing Rao M.P."/>
            <person name="Li W.J."/>
        </authorList>
    </citation>
    <scope>NUCLEOTIDE SEQUENCE [LARGE SCALE GENOMIC DNA]</scope>
    <source>
        <strain evidence="3 4">SYSUP0005</strain>
    </source>
</reference>
<keyword evidence="2" id="KW-0812">Transmembrane</keyword>
<comment type="caution">
    <text evidence="3">The sequence shown here is derived from an EMBL/GenBank/DDBJ whole genome shotgun (WGS) entry which is preliminary data.</text>
</comment>
<feature type="compositionally biased region" description="Gly residues" evidence="1">
    <location>
        <begin position="159"/>
        <end position="174"/>
    </location>
</feature>
<feature type="region of interest" description="Disordered" evidence="1">
    <location>
        <begin position="222"/>
        <end position="246"/>
    </location>
</feature>
<feature type="compositionally biased region" description="Pro residues" evidence="1">
    <location>
        <begin position="235"/>
        <end position="246"/>
    </location>
</feature>
<feature type="compositionally biased region" description="Pro residues" evidence="1">
    <location>
        <begin position="59"/>
        <end position="69"/>
    </location>
</feature>
<feature type="compositionally biased region" description="Pro residues" evidence="1">
    <location>
        <begin position="106"/>
        <end position="118"/>
    </location>
</feature>
<evidence type="ECO:0000256" key="2">
    <source>
        <dbReference type="SAM" id="Phobius"/>
    </source>
</evidence>
<evidence type="ECO:0000256" key="1">
    <source>
        <dbReference type="SAM" id="MobiDB-lite"/>
    </source>
</evidence>
<dbReference type="AlphaFoldDB" id="A0A5C4M645"/>
<keyword evidence="2" id="KW-0472">Membrane</keyword>
<proteinExistence type="predicted"/>
<evidence type="ECO:0008006" key="5">
    <source>
        <dbReference type="Google" id="ProtNLM"/>
    </source>
</evidence>
<evidence type="ECO:0000313" key="3">
    <source>
        <dbReference type="EMBL" id="TNC27353.1"/>
    </source>
</evidence>
<dbReference type="EMBL" id="VDFW01000006">
    <property type="protein sequence ID" value="TNC27353.1"/>
    <property type="molecule type" value="Genomic_DNA"/>
</dbReference>
<name>A0A5C4M645_9PSEU</name>
<keyword evidence="4" id="KW-1185">Reference proteome</keyword>
<feature type="compositionally biased region" description="Polar residues" evidence="1">
    <location>
        <begin position="71"/>
        <end position="83"/>
    </location>
</feature>
<evidence type="ECO:0000313" key="4">
    <source>
        <dbReference type="Proteomes" id="UP000305546"/>
    </source>
</evidence>
<keyword evidence="2" id="KW-1133">Transmembrane helix</keyword>
<sequence length="400" mass="41707">MSWQEELRKLDEELASGRLSADDYRVRRDQVLSSAVGQPDSEPSQPESNADSTQVIAPISPPSGTPSPSPTQDNSAERTQAVSQQWQQQQPQQPADPGRTEYVAPPQQPQVPYSPPGGFPQAGPASPAGGFPQATPSSPPGGFPQAPWHAPETDQSPPWGGGDLPPLSPGGGEAGWVQQGPESFDNKPKKGNGAKIGAIIAAVVVLAGIAVGAYFLWGKSSSTSADGGQAQTSQAPPPSPTAPPDPLAVAPDLPGTAQNFDQIKNFSQIPNLHYLTSAEASVYTSAGAGDTKFVARQLADGSRLLMIITQVSDPQSAGRAASDLLQIQIRNGAARYSNVPDNVYASAIDSKNGNPAQVRAHYAHDNVVVRIEVNNQDAQAAQADFTSILNSQLKALPANG</sequence>